<feature type="domain" description="C2" evidence="4">
    <location>
        <begin position="1"/>
        <end position="114"/>
    </location>
</feature>
<keyword evidence="2" id="KW-0106">Calcium</keyword>
<feature type="compositionally biased region" description="Pro residues" evidence="3">
    <location>
        <begin position="126"/>
        <end position="146"/>
    </location>
</feature>
<dbReference type="GO" id="GO:0016020">
    <property type="term" value="C:membrane"/>
    <property type="evidence" value="ECO:0007669"/>
    <property type="project" value="TreeGrafter"/>
</dbReference>
<name>A0A835SI42_CHLIN</name>
<feature type="region of interest" description="Disordered" evidence="3">
    <location>
        <begin position="121"/>
        <end position="197"/>
    </location>
</feature>
<feature type="compositionally biased region" description="Low complexity" evidence="3">
    <location>
        <begin position="147"/>
        <end position="170"/>
    </location>
</feature>
<reference evidence="5" key="1">
    <citation type="journal article" date="2020" name="bioRxiv">
        <title>Comparative genomics of Chlamydomonas.</title>
        <authorList>
            <person name="Craig R.J."/>
            <person name="Hasan A.R."/>
            <person name="Ness R.W."/>
            <person name="Keightley P.D."/>
        </authorList>
    </citation>
    <scope>NUCLEOTIDE SEQUENCE</scope>
    <source>
        <strain evidence="5">SAG 7.73</strain>
    </source>
</reference>
<evidence type="ECO:0000313" key="5">
    <source>
        <dbReference type="EMBL" id="KAG2425971.1"/>
    </source>
</evidence>
<dbReference type="OrthoDB" id="73919at2759"/>
<dbReference type="PANTHER" id="PTHR45911">
    <property type="entry name" value="C2 DOMAIN-CONTAINING PROTEIN"/>
    <property type="match status" value="1"/>
</dbReference>
<dbReference type="AlphaFoldDB" id="A0A835SI42"/>
<dbReference type="InterPro" id="IPR035892">
    <property type="entry name" value="C2_domain_sf"/>
</dbReference>
<evidence type="ECO:0000256" key="1">
    <source>
        <dbReference type="ARBA" id="ARBA00022723"/>
    </source>
</evidence>
<dbReference type="Gene3D" id="2.60.40.150">
    <property type="entry name" value="C2 domain"/>
    <property type="match status" value="1"/>
</dbReference>
<proteinExistence type="predicted"/>
<dbReference type="EMBL" id="JAEHOC010000051">
    <property type="protein sequence ID" value="KAG2425971.1"/>
    <property type="molecule type" value="Genomic_DNA"/>
</dbReference>
<dbReference type="CDD" id="cd00030">
    <property type="entry name" value="C2"/>
    <property type="match status" value="1"/>
</dbReference>
<gene>
    <name evidence="5" type="ORF">HXX76_013342</name>
</gene>
<keyword evidence="1" id="KW-0479">Metal-binding</keyword>
<dbReference type="SUPFAM" id="SSF49562">
    <property type="entry name" value="C2 domain (Calcium/lipid-binding domain, CaLB)"/>
    <property type="match status" value="1"/>
</dbReference>
<dbReference type="GO" id="GO:0005509">
    <property type="term" value="F:calcium ion binding"/>
    <property type="evidence" value="ECO:0007669"/>
    <property type="project" value="TreeGrafter"/>
</dbReference>
<keyword evidence="6" id="KW-1185">Reference proteome</keyword>
<accession>A0A835SI42</accession>
<protein>
    <recommendedName>
        <fullName evidence="4">C2 domain-containing protein</fullName>
    </recommendedName>
</protein>
<dbReference type="InterPro" id="IPR000008">
    <property type="entry name" value="C2_dom"/>
</dbReference>
<evidence type="ECO:0000259" key="4">
    <source>
        <dbReference type="PROSITE" id="PS50004"/>
    </source>
</evidence>
<dbReference type="PROSITE" id="PS50004">
    <property type="entry name" value="C2"/>
    <property type="match status" value="1"/>
</dbReference>
<evidence type="ECO:0000256" key="3">
    <source>
        <dbReference type="SAM" id="MobiDB-lite"/>
    </source>
</evidence>
<sequence>MSGQLVNIDLLVKGCHGLPKMDLVGHADPYFILTVTTPGGEEASEPAFRYRSHVHYNTGRPVWNEELYFTRVPVGTKVHIQVMDKDHLSAHDPVGDCELLLDADFLERAMLATASAESVAAEYEPCTPPTATPPTATPPTATPPAASPQRSRPTSSSGISRRSTGALGSDAGDGDGGAGPDGDDTLGRVSTSGAGDAASGLKQLSLGGVSTGAASSVGDALSSPPQFLGLELQMPIRAHASVRRPTAGTLSLGVGCRPCTGGPGTGPGCGTGGLLHRGPVRYRTASSWVAGKLTGHRKPDSGWRAYAAYKLGLAGLNEFFPGGAQQPWNRAYDKAQQVFNSKALRAAVHTQHNMLYADNGKQKRRGVLRGGGDLVTLLRGGVRNSSRRYYTYCINADGAMCFSETGAKFFSDFMSKHAMHADMAEAVVYAGEFTLLPPGLLPPELQQQQAGQAGGAAEAAAPPAGRIDPAEAAADAALATAAAADCCGDKAEGWTLVIDNNSGTYAPASSQLAALGGLLRFNFPGLAVAVVDSLAQKALLAALHRRVPSRCPPPAPAKK</sequence>
<dbReference type="Pfam" id="PF00168">
    <property type="entry name" value="C2"/>
    <property type="match status" value="1"/>
</dbReference>
<evidence type="ECO:0000256" key="2">
    <source>
        <dbReference type="ARBA" id="ARBA00022837"/>
    </source>
</evidence>
<dbReference type="PANTHER" id="PTHR45911:SF4">
    <property type="entry name" value="MULTIPLE C2 AND TRANSMEMBRANE DOMAIN-CONTAINING PROTEIN"/>
    <property type="match status" value="1"/>
</dbReference>
<evidence type="ECO:0000313" key="6">
    <source>
        <dbReference type="Proteomes" id="UP000650467"/>
    </source>
</evidence>
<dbReference type="Proteomes" id="UP000650467">
    <property type="component" value="Unassembled WGS sequence"/>
</dbReference>
<organism evidence="5 6">
    <name type="scientific">Chlamydomonas incerta</name>
    <dbReference type="NCBI Taxonomy" id="51695"/>
    <lineage>
        <taxon>Eukaryota</taxon>
        <taxon>Viridiplantae</taxon>
        <taxon>Chlorophyta</taxon>
        <taxon>core chlorophytes</taxon>
        <taxon>Chlorophyceae</taxon>
        <taxon>CS clade</taxon>
        <taxon>Chlamydomonadales</taxon>
        <taxon>Chlamydomonadaceae</taxon>
        <taxon>Chlamydomonas</taxon>
    </lineage>
</organism>
<comment type="caution">
    <text evidence="5">The sequence shown here is derived from an EMBL/GenBank/DDBJ whole genome shotgun (WGS) entry which is preliminary data.</text>
</comment>
<dbReference type="SMART" id="SM00239">
    <property type="entry name" value="C2"/>
    <property type="match status" value="1"/>
</dbReference>